<keyword evidence="7" id="KW-1185">Reference proteome</keyword>
<comment type="caution">
    <text evidence="6">The sequence shown here is derived from an EMBL/GenBank/DDBJ whole genome shotgun (WGS) entry which is preliminary data.</text>
</comment>
<dbReference type="InterPro" id="IPR036074">
    <property type="entry name" value="CbiD_sf"/>
</dbReference>
<accession>A0A2T1C4N4</accession>
<reference evidence="6 7" key="1">
    <citation type="submission" date="2018-02" db="EMBL/GenBank/DDBJ databases">
        <authorList>
            <person name="Cohen D.B."/>
            <person name="Kent A.D."/>
        </authorList>
    </citation>
    <scope>NUCLEOTIDE SEQUENCE [LARGE SCALE GENOMIC DNA]</scope>
    <source>
        <strain evidence="6 7">CCAP 1448/3</strain>
    </source>
</reference>
<keyword evidence="3 5" id="KW-0808">Transferase</keyword>
<evidence type="ECO:0000313" key="6">
    <source>
        <dbReference type="EMBL" id="PSB03219.1"/>
    </source>
</evidence>
<keyword evidence="4 5" id="KW-0949">S-adenosyl-L-methionine</keyword>
<evidence type="ECO:0000256" key="5">
    <source>
        <dbReference type="HAMAP-Rule" id="MF_00787"/>
    </source>
</evidence>
<evidence type="ECO:0000256" key="4">
    <source>
        <dbReference type="ARBA" id="ARBA00022691"/>
    </source>
</evidence>
<dbReference type="NCBIfam" id="TIGR00312">
    <property type="entry name" value="cbiD"/>
    <property type="match status" value="1"/>
</dbReference>
<dbReference type="RefSeq" id="WP_106288383.1">
    <property type="nucleotide sequence ID" value="NZ_CAWNTC010000013.1"/>
</dbReference>
<comment type="catalytic activity">
    <reaction evidence="5">
        <text>Co-precorrin-5B + S-adenosyl-L-methionine = Co-precorrin-6A + S-adenosyl-L-homocysteine</text>
        <dbReference type="Rhea" id="RHEA:26285"/>
        <dbReference type="ChEBI" id="CHEBI:57856"/>
        <dbReference type="ChEBI" id="CHEBI:59789"/>
        <dbReference type="ChEBI" id="CHEBI:60063"/>
        <dbReference type="ChEBI" id="CHEBI:60064"/>
        <dbReference type="EC" id="2.1.1.195"/>
    </reaction>
</comment>
<dbReference type="Pfam" id="PF01888">
    <property type="entry name" value="CbiD"/>
    <property type="match status" value="1"/>
</dbReference>
<dbReference type="UniPathway" id="UPA00148">
    <property type="reaction ID" value="UER00227"/>
</dbReference>
<comment type="similarity">
    <text evidence="5">Belongs to the CbiD family.</text>
</comment>
<dbReference type="GO" id="GO:0019251">
    <property type="term" value="P:anaerobic cobalamin biosynthetic process"/>
    <property type="evidence" value="ECO:0007669"/>
    <property type="project" value="UniProtKB-UniRule"/>
</dbReference>
<dbReference type="InterPro" id="IPR002748">
    <property type="entry name" value="CbiD"/>
</dbReference>
<reference evidence="6 7" key="2">
    <citation type="submission" date="2018-03" db="EMBL/GenBank/DDBJ databases">
        <title>The ancient ancestry and fast evolution of plastids.</title>
        <authorList>
            <person name="Moore K.R."/>
            <person name="Magnabosco C."/>
            <person name="Momper L."/>
            <person name="Gold D.A."/>
            <person name="Bosak T."/>
            <person name="Fournier G.P."/>
        </authorList>
    </citation>
    <scope>NUCLEOTIDE SEQUENCE [LARGE SCALE GENOMIC DNA]</scope>
    <source>
        <strain evidence="6 7">CCAP 1448/3</strain>
    </source>
</reference>
<dbReference type="OrthoDB" id="6439987at2"/>
<keyword evidence="2 5" id="KW-0489">Methyltransferase</keyword>
<dbReference type="GO" id="GO:0043780">
    <property type="term" value="F:cobalt-precorrin-5B C1-methyltransferase activity"/>
    <property type="evidence" value="ECO:0007669"/>
    <property type="project" value="RHEA"/>
</dbReference>
<dbReference type="PANTHER" id="PTHR35863:SF1">
    <property type="entry name" value="COBALT-PRECORRIN-5B C(1)-METHYLTRANSFERASE"/>
    <property type="match status" value="1"/>
</dbReference>
<comment type="function">
    <text evidence="5">Catalyzes the methylation of C-1 in cobalt-precorrin-5B to form cobalt-precorrin-6A.</text>
</comment>
<dbReference type="Gene3D" id="3.30.2110.10">
    <property type="entry name" value="CbiD-like"/>
    <property type="match status" value="1"/>
</dbReference>
<dbReference type="Proteomes" id="UP000238762">
    <property type="component" value="Unassembled WGS sequence"/>
</dbReference>
<organism evidence="6 7">
    <name type="scientific">Merismopedia glauca CCAP 1448/3</name>
    <dbReference type="NCBI Taxonomy" id="1296344"/>
    <lineage>
        <taxon>Bacteria</taxon>
        <taxon>Bacillati</taxon>
        <taxon>Cyanobacteriota</taxon>
        <taxon>Cyanophyceae</taxon>
        <taxon>Synechococcales</taxon>
        <taxon>Merismopediaceae</taxon>
        <taxon>Merismopedia</taxon>
    </lineage>
</organism>
<evidence type="ECO:0000256" key="1">
    <source>
        <dbReference type="ARBA" id="ARBA00022573"/>
    </source>
</evidence>
<dbReference type="HAMAP" id="MF_00787">
    <property type="entry name" value="CbiD"/>
    <property type="match status" value="1"/>
</dbReference>
<evidence type="ECO:0000256" key="3">
    <source>
        <dbReference type="ARBA" id="ARBA00022679"/>
    </source>
</evidence>
<gene>
    <name evidence="5" type="primary">cbiD</name>
    <name evidence="6" type="ORF">C7B64_09360</name>
</gene>
<dbReference type="PANTHER" id="PTHR35863">
    <property type="entry name" value="COBALT-PRECORRIN-5B C(1)-METHYLTRANSFERASE"/>
    <property type="match status" value="1"/>
</dbReference>
<dbReference type="EMBL" id="PVWJ01000037">
    <property type="protein sequence ID" value="PSB03219.1"/>
    <property type="molecule type" value="Genomic_DNA"/>
</dbReference>
<keyword evidence="1 5" id="KW-0169">Cobalamin biosynthesis</keyword>
<comment type="pathway">
    <text evidence="5">Cofactor biosynthesis; adenosylcobalamin biosynthesis; cob(II)yrinate a,c-diamide from sirohydrochlorin (anaerobic route): step 6/10.</text>
</comment>
<dbReference type="GO" id="GO:0032259">
    <property type="term" value="P:methylation"/>
    <property type="evidence" value="ECO:0007669"/>
    <property type="project" value="UniProtKB-KW"/>
</dbReference>
<proteinExistence type="inferred from homology"/>
<dbReference type="PIRSF" id="PIRSF026782">
    <property type="entry name" value="CbiD"/>
    <property type="match status" value="1"/>
</dbReference>
<name>A0A2T1C4N4_9CYAN</name>
<sequence>MPPRSGYTLPVYVAAAAVAALKWLKSPEFMPTTIAINLLEPAQTVEIPVEEVAEISKNTALAITRSDPGDNLDLTRDMAIWAMVSLKVKNGSEPQITLEGGEGVGKIVDLDYQPAIYSYAQRVICENLQGYLSPEEKISVKIIFPQGRSLATCTSNSAFGVVEGLSLLGTTGISQPLSAPGQLELCLEQLRSKAAAPVVFCIGENGLDLAQKNGINPKYLVKTANWLGPMLAEAGVLKIPQVLIFGYHGKLIKLAGGIFHTHHHLADGRLEILIAYGAKVGLEISHLQQLWHSATTEEGLQYLRQIDAHNGTDWVKQVYNAIAQAIDTRSQAYIYNHSQAQVKVGSILFDRNRQILVSSPAATDLIPELC</sequence>
<dbReference type="SUPFAM" id="SSF111342">
    <property type="entry name" value="CbiD-like"/>
    <property type="match status" value="1"/>
</dbReference>
<protein>
    <recommendedName>
        <fullName evidence="5">Cobalt-precorrin-5B C(1)-methyltransferase</fullName>
        <ecNumber evidence="5">2.1.1.195</ecNumber>
    </recommendedName>
    <alternativeName>
        <fullName evidence="5">Cobalt-precorrin-6A synthase</fullName>
    </alternativeName>
</protein>
<dbReference type="EC" id="2.1.1.195" evidence="5"/>
<dbReference type="AlphaFoldDB" id="A0A2T1C4N4"/>
<evidence type="ECO:0000313" key="7">
    <source>
        <dbReference type="Proteomes" id="UP000238762"/>
    </source>
</evidence>
<evidence type="ECO:0000256" key="2">
    <source>
        <dbReference type="ARBA" id="ARBA00022603"/>
    </source>
</evidence>